<protein>
    <submittedName>
        <fullName evidence="1">Uncharacterized protein</fullName>
    </submittedName>
</protein>
<dbReference type="Proteomes" id="UP000827976">
    <property type="component" value="Chromosome 5"/>
</dbReference>
<dbReference type="EMBL" id="CM037015">
    <property type="protein sequence ID" value="KAH7681504.1"/>
    <property type="molecule type" value="Genomic_DNA"/>
</dbReference>
<name>A0ACB7W2B2_DIOAL</name>
<reference evidence="2" key="1">
    <citation type="journal article" date="2022" name="Nat. Commun.">
        <title>Chromosome evolution and the genetic basis of agronomically important traits in greater yam.</title>
        <authorList>
            <person name="Bredeson J.V."/>
            <person name="Lyons J.B."/>
            <person name="Oniyinde I.O."/>
            <person name="Okereke N.R."/>
            <person name="Kolade O."/>
            <person name="Nnabue I."/>
            <person name="Nwadili C.O."/>
            <person name="Hribova E."/>
            <person name="Parker M."/>
            <person name="Nwogha J."/>
            <person name="Shu S."/>
            <person name="Carlson J."/>
            <person name="Kariba R."/>
            <person name="Muthemba S."/>
            <person name="Knop K."/>
            <person name="Barton G.J."/>
            <person name="Sherwood A.V."/>
            <person name="Lopez-Montes A."/>
            <person name="Asiedu R."/>
            <person name="Jamnadass R."/>
            <person name="Muchugi A."/>
            <person name="Goodstein D."/>
            <person name="Egesi C.N."/>
            <person name="Featherston J."/>
            <person name="Asfaw A."/>
            <person name="Simpson G.G."/>
            <person name="Dolezel J."/>
            <person name="Hendre P.S."/>
            <person name="Van Deynze A."/>
            <person name="Kumar P.L."/>
            <person name="Obidiegwu J.E."/>
            <person name="Bhattacharjee R."/>
            <person name="Rokhsar D.S."/>
        </authorList>
    </citation>
    <scope>NUCLEOTIDE SEQUENCE [LARGE SCALE GENOMIC DNA]</scope>
    <source>
        <strain evidence="2">cv. TDa95/00328</strain>
    </source>
</reference>
<sequence length="151" mass="17447">MSLIPDGVLIAAVPFPFTFSHYQQAKHCWCYRMLDRLQQTTSLLLQIHFLPVELAVFADFLCFYKLFQHVQADYRLDISHLASTNNNFQSDYLFYNEDMEGTCPFVLFCFLVPHSSPCLSSHQGASSHQSTSSHHLEEPSPFALQERPLHY</sequence>
<comment type="caution">
    <text evidence="1">The sequence shown here is derived from an EMBL/GenBank/DDBJ whole genome shotgun (WGS) entry which is preliminary data.</text>
</comment>
<proteinExistence type="predicted"/>
<evidence type="ECO:0000313" key="1">
    <source>
        <dbReference type="EMBL" id="KAH7681504.1"/>
    </source>
</evidence>
<gene>
    <name evidence="1" type="ORF">IHE45_05G062400</name>
</gene>
<keyword evidence="2" id="KW-1185">Reference proteome</keyword>
<accession>A0ACB7W2B2</accession>
<organism evidence="1 2">
    <name type="scientific">Dioscorea alata</name>
    <name type="common">Purple yam</name>
    <dbReference type="NCBI Taxonomy" id="55571"/>
    <lineage>
        <taxon>Eukaryota</taxon>
        <taxon>Viridiplantae</taxon>
        <taxon>Streptophyta</taxon>
        <taxon>Embryophyta</taxon>
        <taxon>Tracheophyta</taxon>
        <taxon>Spermatophyta</taxon>
        <taxon>Magnoliopsida</taxon>
        <taxon>Liliopsida</taxon>
        <taxon>Dioscoreales</taxon>
        <taxon>Dioscoreaceae</taxon>
        <taxon>Dioscorea</taxon>
    </lineage>
</organism>
<evidence type="ECO:0000313" key="2">
    <source>
        <dbReference type="Proteomes" id="UP000827976"/>
    </source>
</evidence>